<evidence type="ECO:0000313" key="1">
    <source>
        <dbReference type="EMBL" id="OGZ69875.1"/>
    </source>
</evidence>
<evidence type="ECO:0000313" key="2">
    <source>
        <dbReference type="Proteomes" id="UP000178820"/>
    </source>
</evidence>
<dbReference type="EMBL" id="MHOT01000001">
    <property type="protein sequence ID" value="OGZ69875.1"/>
    <property type="molecule type" value="Genomic_DNA"/>
</dbReference>
<accession>A0A1G2I563</accession>
<organism evidence="1 2">
    <name type="scientific">Candidatus Staskawiczbacteria bacterium RIFCSPHIGHO2_02_FULL_42_22</name>
    <dbReference type="NCBI Taxonomy" id="1802207"/>
    <lineage>
        <taxon>Bacteria</taxon>
        <taxon>Candidatus Staskawicziibacteriota</taxon>
    </lineage>
</organism>
<gene>
    <name evidence="1" type="ORF">A3D44_03175</name>
</gene>
<dbReference type="AlphaFoldDB" id="A0A1G2I563"/>
<name>A0A1G2I563_9BACT</name>
<reference evidence="1 2" key="1">
    <citation type="journal article" date="2016" name="Nat. Commun.">
        <title>Thousands of microbial genomes shed light on interconnected biogeochemical processes in an aquifer system.</title>
        <authorList>
            <person name="Anantharaman K."/>
            <person name="Brown C.T."/>
            <person name="Hug L.A."/>
            <person name="Sharon I."/>
            <person name="Castelle C.J."/>
            <person name="Probst A.J."/>
            <person name="Thomas B.C."/>
            <person name="Singh A."/>
            <person name="Wilkins M.J."/>
            <person name="Karaoz U."/>
            <person name="Brodie E.L."/>
            <person name="Williams K.H."/>
            <person name="Hubbard S.S."/>
            <person name="Banfield J.F."/>
        </authorList>
    </citation>
    <scope>NUCLEOTIDE SEQUENCE [LARGE SCALE GENOMIC DNA]</scope>
</reference>
<dbReference type="Proteomes" id="UP000178820">
    <property type="component" value="Unassembled WGS sequence"/>
</dbReference>
<sequence length="60" mass="7006">MNTVFLINIDVKDSDYFWKGCAIKYAPFGFFNNNRFGVEGNDYLTEFNNQLQHPCNLSSF</sequence>
<protein>
    <submittedName>
        <fullName evidence="1">Uncharacterized protein</fullName>
    </submittedName>
</protein>
<proteinExistence type="predicted"/>
<comment type="caution">
    <text evidence="1">The sequence shown here is derived from an EMBL/GenBank/DDBJ whole genome shotgun (WGS) entry which is preliminary data.</text>
</comment>
<dbReference type="STRING" id="1802207.A3D44_03175"/>